<proteinExistence type="predicted"/>
<keyword evidence="2" id="KW-1185">Reference proteome</keyword>
<evidence type="ECO:0000313" key="1">
    <source>
        <dbReference type="EMBL" id="ONI40208.1"/>
    </source>
</evidence>
<evidence type="ECO:0000313" key="2">
    <source>
        <dbReference type="Proteomes" id="UP000188605"/>
    </source>
</evidence>
<dbReference type="Proteomes" id="UP000188605">
    <property type="component" value="Unassembled WGS sequence"/>
</dbReference>
<accession>A0ACC8XC65</accession>
<dbReference type="EMBL" id="LJDB01000055">
    <property type="protein sequence ID" value="ONI40208.1"/>
    <property type="molecule type" value="Genomic_DNA"/>
</dbReference>
<organism evidence="1 2">
    <name type="scientific">Candidatus Epulonipiscium fishelsonii</name>
    <dbReference type="NCBI Taxonomy" id="77094"/>
    <lineage>
        <taxon>Bacteria</taxon>
        <taxon>Bacillati</taxon>
        <taxon>Bacillota</taxon>
        <taxon>Clostridia</taxon>
        <taxon>Lachnospirales</taxon>
        <taxon>Lachnospiraceae</taxon>
        <taxon>Candidatus Epulonipiscium</taxon>
    </lineage>
</organism>
<sequence>MKISIYIKINKKVKWNNIKKSHIRKGKYPKNLFFLCTSPYNKLTFEIVQGHFLNENYNDSYLLSISKHKDTLVEDLQNLVDLIYNKKQLTLNMLRQEHTND</sequence>
<reference evidence="1" key="1">
    <citation type="submission" date="2016-08" db="EMBL/GenBank/DDBJ databases">
        <authorList>
            <person name="Ngugi D.K."/>
            <person name="Miyake S."/>
            <person name="Stingl U."/>
        </authorList>
    </citation>
    <scope>NUCLEOTIDE SEQUENCE</scope>
    <source>
        <strain evidence="1">SCG-B11WGA-EpuloA1</strain>
    </source>
</reference>
<gene>
    <name evidence="1" type="ORF">AN396_01160</name>
</gene>
<comment type="caution">
    <text evidence="1">The sequence shown here is derived from an EMBL/GenBank/DDBJ whole genome shotgun (WGS) entry which is preliminary data.</text>
</comment>
<protein>
    <submittedName>
        <fullName evidence="1">Uncharacterized protein</fullName>
    </submittedName>
</protein>
<name>A0ACC8XC65_9FIRM</name>